<dbReference type="PANTHER" id="PTHR37162">
    <property type="entry name" value="HAT FAMILY DIMERISATION DOMAINCONTAINING PROTEIN-RELATED"/>
    <property type="match status" value="1"/>
</dbReference>
<dbReference type="OrthoDB" id="6782434at2759"/>
<protein>
    <recommendedName>
        <fullName evidence="3">HAT C-terminal dimerisation domain-containing protein</fullName>
    </recommendedName>
</protein>
<reference evidence="1" key="1">
    <citation type="journal article" date="2023" name="Science">
        <title>Genome structures resolve the early diversification of teleost fishes.</title>
        <authorList>
            <person name="Parey E."/>
            <person name="Louis A."/>
            <person name="Montfort J."/>
            <person name="Bouchez O."/>
            <person name="Roques C."/>
            <person name="Iampietro C."/>
            <person name="Lluch J."/>
            <person name="Castinel A."/>
            <person name="Donnadieu C."/>
            <person name="Desvignes T."/>
            <person name="Floi Bucao C."/>
            <person name="Jouanno E."/>
            <person name="Wen M."/>
            <person name="Mejri S."/>
            <person name="Dirks R."/>
            <person name="Jansen H."/>
            <person name="Henkel C."/>
            <person name="Chen W.J."/>
            <person name="Zahm M."/>
            <person name="Cabau C."/>
            <person name="Klopp C."/>
            <person name="Thompson A.W."/>
            <person name="Robinson-Rechavi M."/>
            <person name="Braasch I."/>
            <person name="Lecointre G."/>
            <person name="Bobe J."/>
            <person name="Postlethwait J.H."/>
            <person name="Berthelot C."/>
            <person name="Roest Crollius H."/>
            <person name="Guiguen Y."/>
        </authorList>
    </citation>
    <scope>NUCLEOTIDE SEQUENCE</scope>
    <source>
        <strain evidence="1">WJC10195</strain>
    </source>
</reference>
<comment type="caution">
    <text evidence="1">The sequence shown here is derived from an EMBL/GenBank/DDBJ whole genome shotgun (WGS) entry which is preliminary data.</text>
</comment>
<evidence type="ECO:0008006" key="3">
    <source>
        <dbReference type="Google" id="ProtNLM"/>
    </source>
</evidence>
<dbReference type="Proteomes" id="UP001152622">
    <property type="component" value="Chromosome 7"/>
</dbReference>
<dbReference type="AlphaFoldDB" id="A0A9Q1F8M5"/>
<evidence type="ECO:0000313" key="2">
    <source>
        <dbReference type="Proteomes" id="UP001152622"/>
    </source>
</evidence>
<dbReference type="PANTHER" id="PTHR37162:SF1">
    <property type="entry name" value="BED-TYPE DOMAIN-CONTAINING PROTEIN"/>
    <property type="match status" value="1"/>
</dbReference>
<gene>
    <name evidence="1" type="ORF">SKAU_G00208820</name>
</gene>
<organism evidence="1 2">
    <name type="scientific">Synaphobranchus kaupii</name>
    <name type="common">Kaup's arrowtooth eel</name>
    <dbReference type="NCBI Taxonomy" id="118154"/>
    <lineage>
        <taxon>Eukaryota</taxon>
        <taxon>Metazoa</taxon>
        <taxon>Chordata</taxon>
        <taxon>Craniata</taxon>
        <taxon>Vertebrata</taxon>
        <taxon>Euteleostomi</taxon>
        <taxon>Actinopterygii</taxon>
        <taxon>Neopterygii</taxon>
        <taxon>Teleostei</taxon>
        <taxon>Anguilliformes</taxon>
        <taxon>Synaphobranchidae</taxon>
        <taxon>Synaphobranchus</taxon>
    </lineage>
</organism>
<keyword evidence="2" id="KW-1185">Reference proteome</keyword>
<evidence type="ECO:0000313" key="1">
    <source>
        <dbReference type="EMBL" id="KAJ8353315.1"/>
    </source>
</evidence>
<accession>A0A9Q1F8M5</accession>
<name>A0A9Q1F8M5_SYNKA</name>
<sequence length="459" mass="52301">MNPMTVRIFDINKVAHRFLGMCTTSGPRCGTAEVIFNKMNATLQENKIPWHNCVGLSIDNAPVNTGAQNSIASRILNENPTIYVHGCLCHVVHNTAKQAGLGFLEVSKFDLEDLVVDVGYWFKGSTNRKGYLTEFCELHESEYMEILQDVSIQWLSLERCGTRILRQYDPLASYFKSANEKQQRFRRLQEVFSDPMTEVYLLFFQATIPSSPLSTSSSRESSPQYFDYMMRYNGKVGYASAVLRFVAFFIQQYTLGRKLNIGFITRAKPNRLLDGGDTTPRQMEKFHEAALAFLIKAVEYALKKLPLQEPLLKHAKFVDVRQRFGHLLMGHRSMTCRAMSFWNTRLCRCHPCRTQRKLRWGASGLKWQPENISQFQRLASIAKLVLVLPHFNADAERVFSVVGLNKTKTRNNLALDGTLSSTMTIKMAGLEPCFKWEPSSTLIEASKTATSQYNKAHKS</sequence>
<proteinExistence type="predicted"/>
<dbReference type="EMBL" id="JAINUF010000007">
    <property type="protein sequence ID" value="KAJ8353315.1"/>
    <property type="molecule type" value="Genomic_DNA"/>
</dbReference>